<accession>A0ABS2NFH6</accession>
<dbReference type="PANTHER" id="PTHR31157:SF1">
    <property type="entry name" value="SCP DOMAIN-CONTAINING PROTEIN"/>
    <property type="match status" value="1"/>
</dbReference>
<feature type="compositionally biased region" description="Polar residues" evidence="1">
    <location>
        <begin position="85"/>
        <end position="94"/>
    </location>
</feature>
<reference evidence="4 5" key="1">
    <citation type="submission" date="2021-01" db="EMBL/GenBank/DDBJ databases">
        <title>Genomic Encyclopedia of Type Strains, Phase IV (KMG-IV): sequencing the most valuable type-strain genomes for metagenomic binning, comparative biology and taxonomic classification.</title>
        <authorList>
            <person name="Goeker M."/>
        </authorList>
    </citation>
    <scope>NUCLEOTIDE SEQUENCE [LARGE SCALE GENOMIC DNA]</scope>
    <source>
        <strain evidence="4 5">DSM 24834</strain>
    </source>
</reference>
<comment type="caution">
    <text evidence="4">The sequence shown here is derived from an EMBL/GenBank/DDBJ whole genome shotgun (WGS) entry which is preliminary data.</text>
</comment>
<evidence type="ECO:0000256" key="2">
    <source>
        <dbReference type="SAM" id="SignalP"/>
    </source>
</evidence>
<dbReference type="SUPFAM" id="SSF55797">
    <property type="entry name" value="PR-1-like"/>
    <property type="match status" value="1"/>
</dbReference>
<dbReference type="PANTHER" id="PTHR31157">
    <property type="entry name" value="SCP DOMAIN-CONTAINING PROTEIN"/>
    <property type="match status" value="1"/>
</dbReference>
<keyword evidence="2" id="KW-0732">Signal</keyword>
<evidence type="ECO:0000259" key="3">
    <source>
        <dbReference type="Pfam" id="PF00188"/>
    </source>
</evidence>
<evidence type="ECO:0000313" key="4">
    <source>
        <dbReference type="EMBL" id="MBM7586587.1"/>
    </source>
</evidence>
<dbReference type="Gene3D" id="3.40.33.10">
    <property type="entry name" value="CAP"/>
    <property type="match status" value="1"/>
</dbReference>
<dbReference type="InterPro" id="IPR014044">
    <property type="entry name" value="CAP_dom"/>
</dbReference>
<keyword evidence="5" id="KW-1185">Reference proteome</keyword>
<dbReference type="PROSITE" id="PS51257">
    <property type="entry name" value="PROKAR_LIPOPROTEIN"/>
    <property type="match status" value="1"/>
</dbReference>
<dbReference type="EMBL" id="JAFBDZ010000003">
    <property type="protein sequence ID" value="MBM7586587.1"/>
    <property type="molecule type" value="Genomic_DNA"/>
</dbReference>
<dbReference type="CDD" id="cd05379">
    <property type="entry name" value="CAP_bacterial"/>
    <property type="match status" value="1"/>
</dbReference>
<protein>
    <submittedName>
        <fullName evidence="4">YkwD family protein</fullName>
    </submittedName>
</protein>
<feature type="domain" description="SCP" evidence="3">
    <location>
        <begin position="116"/>
        <end position="231"/>
    </location>
</feature>
<name>A0ABS2NFH6_9BACI</name>
<evidence type="ECO:0000256" key="1">
    <source>
        <dbReference type="SAM" id="MobiDB-lite"/>
    </source>
</evidence>
<dbReference type="Proteomes" id="UP001646157">
    <property type="component" value="Unassembled WGS sequence"/>
</dbReference>
<sequence>MNKKILSALIYTVVSVFILTACNTQNDNQELAEPRDVNYEPVRFGPNENQGTENLKRNEIPFNLNRNTDGNTEIDPNINRDYLPQTGNQNQENNANSIQRNQNQNQTQGFVQEVIDLTNKEREKNGLSSLKSDSELSNVAQVKSEDMVNKDYFSHTSPTYGSPFEMMENFGIEYSTAAENIAAGQNSPEAVVNAWMKSSGHRKNILNKQVTHIGVGISQDQSQGIYWTQMFIAK</sequence>
<gene>
    <name evidence="4" type="ORF">JOC86_003139</name>
</gene>
<dbReference type="InterPro" id="IPR014258">
    <property type="entry name" value="CAP_domain_YkwD-like"/>
</dbReference>
<feature type="signal peptide" evidence="2">
    <location>
        <begin position="1"/>
        <end position="26"/>
    </location>
</feature>
<dbReference type="RefSeq" id="WP_205173793.1">
    <property type="nucleotide sequence ID" value="NZ_JAFBDZ010000003.1"/>
</dbReference>
<dbReference type="NCBIfam" id="TIGR02909">
    <property type="entry name" value="spore_YkwD"/>
    <property type="match status" value="1"/>
</dbReference>
<proteinExistence type="predicted"/>
<organism evidence="4 5">
    <name type="scientific">Rossellomorea pakistanensis</name>
    <dbReference type="NCBI Taxonomy" id="992288"/>
    <lineage>
        <taxon>Bacteria</taxon>
        <taxon>Bacillati</taxon>
        <taxon>Bacillota</taxon>
        <taxon>Bacilli</taxon>
        <taxon>Bacillales</taxon>
        <taxon>Bacillaceae</taxon>
        <taxon>Rossellomorea</taxon>
    </lineage>
</organism>
<dbReference type="Pfam" id="PF00188">
    <property type="entry name" value="CAP"/>
    <property type="match status" value="1"/>
</dbReference>
<dbReference type="InterPro" id="IPR035940">
    <property type="entry name" value="CAP_sf"/>
</dbReference>
<evidence type="ECO:0000313" key="5">
    <source>
        <dbReference type="Proteomes" id="UP001646157"/>
    </source>
</evidence>
<feature type="region of interest" description="Disordered" evidence="1">
    <location>
        <begin position="42"/>
        <end position="94"/>
    </location>
</feature>
<feature type="chain" id="PRO_5046857481" evidence="2">
    <location>
        <begin position="27"/>
        <end position="234"/>
    </location>
</feature>